<feature type="binding site" evidence="9">
    <location>
        <position position="122"/>
    </location>
    <ligand>
        <name>Zn(2+)</name>
        <dbReference type="ChEBI" id="CHEBI:29105"/>
        <note>catalytic</note>
    </ligand>
</feature>
<evidence type="ECO:0000256" key="8">
    <source>
        <dbReference type="ARBA" id="ARBA00022833"/>
    </source>
</evidence>
<dbReference type="RefSeq" id="WP_025774027.1">
    <property type="nucleotide sequence ID" value="NZ_DF238840.1"/>
</dbReference>
<evidence type="ECO:0000256" key="1">
    <source>
        <dbReference type="ARBA" id="ARBA00010875"/>
    </source>
</evidence>
<proteinExistence type="inferred from homology"/>
<dbReference type="GO" id="GO:0006364">
    <property type="term" value="P:rRNA processing"/>
    <property type="evidence" value="ECO:0007669"/>
    <property type="project" value="UniProtKB-UniRule"/>
</dbReference>
<keyword evidence="4 9" id="KW-0540">Nuclease</keyword>
<evidence type="ECO:0000256" key="3">
    <source>
        <dbReference type="ARBA" id="ARBA00022552"/>
    </source>
</evidence>
<dbReference type="PANTHER" id="PTHR46986">
    <property type="entry name" value="ENDORIBONUCLEASE YBEY, CHLOROPLASTIC"/>
    <property type="match status" value="1"/>
</dbReference>
<keyword evidence="8 9" id="KW-0862">Zinc</keyword>
<comment type="similarity">
    <text evidence="1 9">Belongs to the endoribonuclease YbeY family.</text>
</comment>
<dbReference type="InterPro" id="IPR023091">
    <property type="entry name" value="MetalPrtase_cat_dom_sf_prd"/>
</dbReference>
<dbReference type="Proteomes" id="UP000063718">
    <property type="component" value="Unassembled WGS sequence"/>
</dbReference>
<evidence type="ECO:0000256" key="4">
    <source>
        <dbReference type="ARBA" id="ARBA00022722"/>
    </source>
</evidence>
<dbReference type="AlphaFoldDB" id="A0A0S6UDJ4"/>
<dbReference type="SUPFAM" id="SSF55486">
    <property type="entry name" value="Metalloproteases ('zincins'), catalytic domain"/>
    <property type="match status" value="1"/>
</dbReference>
<dbReference type="InterPro" id="IPR002036">
    <property type="entry name" value="YbeY"/>
</dbReference>
<accession>A0A0S6UDJ4</accession>
<dbReference type="HAMAP" id="MF_00009">
    <property type="entry name" value="Endoribonucl_YbeY"/>
    <property type="match status" value="1"/>
</dbReference>
<evidence type="ECO:0000256" key="2">
    <source>
        <dbReference type="ARBA" id="ARBA00022517"/>
    </source>
</evidence>
<dbReference type="PROSITE" id="PS01306">
    <property type="entry name" value="UPF0054"/>
    <property type="match status" value="1"/>
</dbReference>
<evidence type="ECO:0000256" key="7">
    <source>
        <dbReference type="ARBA" id="ARBA00022801"/>
    </source>
</evidence>
<keyword evidence="6 9" id="KW-0255">Endonuclease</keyword>
<dbReference type="GO" id="GO:0008270">
    <property type="term" value="F:zinc ion binding"/>
    <property type="evidence" value="ECO:0007669"/>
    <property type="project" value="UniProtKB-UniRule"/>
</dbReference>
<dbReference type="Gene3D" id="3.40.390.30">
    <property type="entry name" value="Metalloproteases ('zincins'), catalytic domain"/>
    <property type="match status" value="1"/>
</dbReference>
<dbReference type="EMBL" id="DF238840">
    <property type="protein sequence ID" value="GAF26324.1"/>
    <property type="molecule type" value="Genomic_DNA"/>
</dbReference>
<protein>
    <recommendedName>
        <fullName evidence="9">Endoribonuclease YbeY</fullName>
        <ecNumber evidence="9">3.1.-.-</ecNumber>
    </recommendedName>
</protein>
<evidence type="ECO:0000256" key="6">
    <source>
        <dbReference type="ARBA" id="ARBA00022759"/>
    </source>
</evidence>
<sequence length="156" mass="16546">MECSINNQQADYPVGEELLSTLNRVLQAAAAAEGVAGEAEVSLTLVDDAAIKELNRTYRGVDAPTDVLSFALEEKSPDEPAYADPGEDKLLGDIIISVPTAVRQAGEYGHSLARELAFLAVHGFLHLLGYDHDTAAGAADMEARQEAILAGVGLRR</sequence>
<evidence type="ECO:0000256" key="9">
    <source>
        <dbReference type="HAMAP-Rule" id="MF_00009"/>
    </source>
</evidence>
<keyword evidence="5 9" id="KW-0479">Metal-binding</keyword>
<dbReference type="EC" id="3.1.-.-" evidence="9"/>
<dbReference type="GO" id="GO:0005737">
    <property type="term" value="C:cytoplasm"/>
    <property type="evidence" value="ECO:0007669"/>
    <property type="project" value="UniProtKB-SubCell"/>
</dbReference>
<evidence type="ECO:0000313" key="10">
    <source>
        <dbReference type="EMBL" id="GAF26324.1"/>
    </source>
</evidence>
<keyword evidence="7 9" id="KW-0378">Hydrolase</keyword>
<feature type="binding site" evidence="9">
    <location>
        <position position="132"/>
    </location>
    <ligand>
        <name>Zn(2+)</name>
        <dbReference type="ChEBI" id="CHEBI:29105"/>
        <note>catalytic</note>
    </ligand>
</feature>
<comment type="function">
    <text evidence="9">Single strand-specific metallo-endoribonuclease involved in late-stage 70S ribosome quality control and in maturation of the 3' terminus of the 16S rRNA.</text>
</comment>
<reference evidence="10" key="1">
    <citation type="journal article" date="2014" name="Gene">
        <title>Genome-guided analysis of transformation efficiency and carbon dioxide assimilation by Moorella thermoacetica Y72.</title>
        <authorList>
            <person name="Tsukahara K."/>
            <person name="Kita A."/>
            <person name="Nakashimada Y."/>
            <person name="Hoshino T."/>
            <person name="Murakami K."/>
        </authorList>
    </citation>
    <scope>NUCLEOTIDE SEQUENCE [LARGE SCALE GENOMIC DNA]</scope>
    <source>
        <strain evidence="10">Y72</strain>
    </source>
</reference>
<name>A0A0S6UDJ4_NEOTH</name>
<dbReference type="GO" id="GO:0004521">
    <property type="term" value="F:RNA endonuclease activity"/>
    <property type="evidence" value="ECO:0007669"/>
    <property type="project" value="UniProtKB-UniRule"/>
</dbReference>
<feature type="binding site" evidence="9">
    <location>
        <position position="126"/>
    </location>
    <ligand>
        <name>Zn(2+)</name>
        <dbReference type="ChEBI" id="CHEBI:29105"/>
        <note>catalytic</note>
    </ligand>
</feature>
<evidence type="ECO:0000256" key="5">
    <source>
        <dbReference type="ARBA" id="ARBA00022723"/>
    </source>
</evidence>
<dbReference type="GO" id="GO:0004222">
    <property type="term" value="F:metalloendopeptidase activity"/>
    <property type="evidence" value="ECO:0007669"/>
    <property type="project" value="InterPro"/>
</dbReference>
<dbReference type="PANTHER" id="PTHR46986:SF1">
    <property type="entry name" value="ENDORIBONUCLEASE YBEY, CHLOROPLASTIC"/>
    <property type="match status" value="1"/>
</dbReference>
<keyword evidence="2 9" id="KW-0690">Ribosome biogenesis</keyword>
<comment type="subcellular location">
    <subcellularLocation>
        <location evidence="9">Cytoplasm</location>
    </subcellularLocation>
</comment>
<dbReference type="InterPro" id="IPR020549">
    <property type="entry name" value="YbeY_CS"/>
</dbReference>
<comment type="cofactor">
    <cofactor evidence="9">
        <name>Zn(2+)</name>
        <dbReference type="ChEBI" id="CHEBI:29105"/>
    </cofactor>
    <text evidence="9">Binds 1 zinc ion.</text>
</comment>
<keyword evidence="3 9" id="KW-0698">rRNA processing</keyword>
<dbReference type="Pfam" id="PF02130">
    <property type="entry name" value="YbeY"/>
    <property type="match status" value="1"/>
</dbReference>
<organism evidence="10">
    <name type="scientific">Moorella thermoacetica Y72</name>
    <dbReference type="NCBI Taxonomy" id="1325331"/>
    <lineage>
        <taxon>Bacteria</taxon>
        <taxon>Bacillati</taxon>
        <taxon>Bacillota</taxon>
        <taxon>Clostridia</taxon>
        <taxon>Neomoorellales</taxon>
        <taxon>Neomoorellaceae</taxon>
        <taxon>Neomoorella</taxon>
    </lineage>
</organism>
<dbReference type="NCBIfam" id="TIGR00043">
    <property type="entry name" value="rRNA maturation RNase YbeY"/>
    <property type="match status" value="1"/>
</dbReference>
<keyword evidence="9" id="KW-0963">Cytoplasm</keyword>
<gene>
    <name evidence="9" type="primary">ybeY</name>
    <name evidence="10" type="ORF">MTY_1663</name>
</gene>